<evidence type="ECO:0000313" key="5">
    <source>
        <dbReference type="Proteomes" id="UP000034076"/>
    </source>
</evidence>
<keyword evidence="3" id="KW-1133">Transmembrane helix</keyword>
<dbReference type="STRING" id="270498.CHK_0072"/>
<organism evidence="4 5">
    <name type="scientific">Christensenella hongkongensis</name>
    <dbReference type="NCBI Taxonomy" id="270498"/>
    <lineage>
        <taxon>Bacteria</taxon>
        <taxon>Bacillati</taxon>
        <taxon>Bacillota</taxon>
        <taxon>Clostridia</taxon>
        <taxon>Christensenellales</taxon>
        <taxon>Christensenellaceae</taxon>
        <taxon>Christensenella</taxon>
    </lineage>
</organism>
<dbReference type="EMBL" id="LAYJ01000014">
    <property type="protein sequence ID" value="KKI52408.1"/>
    <property type="molecule type" value="Genomic_DNA"/>
</dbReference>
<keyword evidence="3" id="KW-0472">Membrane</keyword>
<keyword evidence="3" id="KW-0812">Transmembrane</keyword>
<dbReference type="Pfam" id="PF09479">
    <property type="entry name" value="Flg_new"/>
    <property type="match status" value="1"/>
</dbReference>
<accession>A0A0M2NJQ5</accession>
<evidence type="ECO:0000256" key="1">
    <source>
        <dbReference type="ARBA" id="ARBA00004196"/>
    </source>
</evidence>
<feature type="compositionally biased region" description="Polar residues" evidence="2">
    <location>
        <begin position="1549"/>
        <end position="1558"/>
    </location>
</feature>
<name>A0A0M2NJQ5_9FIRM</name>
<dbReference type="Gene3D" id="2.60.40.4270">
    <property type="entry name" value="Listeria-Bacteroides repeat domain"/>
    <property type="match status" value="1"/>
</dbReference>
<comment type="caution">
    <text evidence="4">The sequence shown here is derived from an EMBL/GenBank/DDBJ whole genome shotgun (WGS) entry which is preliminary data.</text>
</comment>
<keyword evidence="5" id="KW-1185">Reference proteome</keyword>
<reference evidence="4 5" key="1">
    <citation type="submission" date="2015-04" db="EMBL/GenBank/DDBJ databases">
        <title>Draft genome sequence of bacteremic isolate Catabacter hongkongensis type strain HKU16T.</title>
        <authorList>
            <person name="Lau S.K."/>
            <person name="Teng J.L."/>
            <person name="Huang Y."/>
            <person name="Curreem S.O."/>
            <person name="Tsui S.K."/>
            <person name="Woo P.C."/>
        </authorList>
    </citation>
    <scope>NUCLEOTIDE SEQUENCE [LARGE SCALE GENOMIC DNA]</scope>
    <source>
        <strain evidence="4 5">HKU16</strain>
    </source>
</reference>
<evidence type="ECO:0000256" key="3">
    <source>
        <dbReference type="SAM" id="Phobius"/>
    </source>
</evidence>
<dbReference type="Proteomes" id="UP000034076">
    <property type="component" value="Unassembled WGS sequence"/>
</dbReference>
<proteinExistence type="predicted"/>
<dbReference type="NCBIfam" id="TIGR02543">
    <property type="entry name" value="List_Bact_rpt"/>
    <property type="match status" value="1"/>
</dbReference>
<feature type="region of interest" description="Disordered" evidence="2">
    <location>
        <begin position="1529"/>
        <end position="1560"/>
    </location>
</feature>
<evidence type="ECO:0000313" key="4">
    <source>
        <dbReference type="EMBL" id="KKI52408.1"/>
    </source>
</evidence>
<dbReference type="InterPro" id="IPR042229">
    <property type="entry name" value="Listeria/Bacterioides_rpt_sf"/>
</dbReference>
<feature type="transmembrane region" description="Helical" evidence="3">
    <location>
        <begin position="1565"/>
        <end position="1583"/>
    </location>
</feature>
<sequence>MEHDKDCPAGKKGIISPQNITGFIWYYNEGGAVPNEIEVGGKVPQEEIGLPDSLQAHLNGKTDTVEIPVKWVCTDDYTGTNFDVYTFNPVWDTSLYVLDASLAQSDIPYAQVRIAQSGNENMRTDTDGNTVIMVEGANVSSTGIQAAIDAALIDFSEDKPAGDVRLVVNPAAMKVNIKVYGDPITYIDVPTNKGITSFTITTEKEDATKEAPVILFVELGVEANIYANGIPFSVEGAISVGGTIYGGAKDRTTGSTSITYDGATGGYNRTVIYGGGRNGDVDGDTNIVVHSTHAAYSNGTTFSVYGGGDAEGSGKSANVIGNTNIDIYGTVIFMAGGGCAYNGSTANVGGDTNIHIQPGGAIQKKMYGGGYAYNFHAGNDYSGTTSKANVEGTCRITIDSDIAQDPDRYDGDFVIGAGYATIGANSTSAVAESSAIADAGAVVIKVNGNVSNNTKNGNTDRCIAGGGDTDGRLYANPSPAEGMDICRANVNGDVTIKIAPGVTLNNAVVGGGSSVGGGSCDVKGSTNIEVGDNATVGGVVGGGTINCNIHRAASADVGAVNITIGDQASCRKIGVSDGNFIAGGLPYSSYTSYVPAGSHTDVKGNISSTVGNDFFCEGWFYGAGLNKKTDTSVAVGGDVSTAIGDDCTISGNYIGGGTADGSNGDASIGGTVVNVVGDRFSFGRWLFAAGLTTAVDADATVKGNVLTTVGSNGTISGQFVGGGEAEGAGSDVSVDGSITNTLGGGFSCAYFTPAGRTNVDARASVGSAGNNKKVETVFLGNGGETASFNGFVTGAGRAYAANADVTVYGDATLVFDGVIPSQDLYAGGYSNAAAKAQVTGTATLELRNMKDKFAKYIYGGGNAATAGANTDVGAAHLVFIDDQEYAGWAFGGGWAADDATASARVSGPVSVEVTRSNLGNAYLLGGGWGAGSGHVETGGKTEIAVTDSTVKDIYGAGYYKTATRYQYAEEIDICLDDVTVTGGFYPAGNSNASAKNAQVRITGDTTLGYIQQNNTASLSDGIDVYIGDGITQTNAKVGYLYHDRINLVRVCDKAVLTHQAGTYQLLWNTKDLQVDRGGTLVLSSFDEAVSGNYTGGGTVQMNAGQKLGIGNVATGDTAVRIEGTPSVGQTYIAAASGDAKFVYFKDGLGLQRQENGVTAEWKIANTFTVTAGVSGGHGRISPEGTLLVFENAEQTFQFIPDDGYKVEKVLLDGSDIGALEEYTLSGMKQPHSIQAYFVPLVARDAEKAVEGITPPELDEDKHTDDVLTAKIIYEQLPDEEKEKVSPDSLEQLHGQLAGLDLIDIQLEIGGKADTDFDSPNLHNLASAISMEEAKQLKAGTINHIILKLVINPLEREEERIDVGQTGYLEGMHLDISILKHIDGNPGEKVPAIKNHVRIVVNIPTDLLSPGRTYVMLREHDGEVAVLPDLDDANETLTVESNLFSAYAIAYTEDTPYIAYYTVRFDSRGGSGVREMAGILAGNHIAAPQAPVKEGFCFDGWYREPEGINEWNFDTDTVQEDMTLYAKWTSQDAVPTPAPTRPAGPEAPTGQPNSGNPATGDTEMPLLPWVLAMVGAFVSIIVCYRKKTIGKRER</sequence>
<comment type="subcellular location">
    <subcellularLocation>
        <location evidence="1">Cell envelope</location>
    </subcellularLocation>
</comment>
<protein>
    <submittedName>
        <fullName evidence="4">Putative calcium binding hemolysin protein</fullName>
    </submittedName>
</protein>
<dbReference type="InterPro" id="IPR013378">
    <property type="entry name" value="InlB-like_B-rpt"/>
</dbReference>
<evidence type="ECO:0000256" key="2">
    <source>
        <dbReference type="SAM" id="MobiDB-lite"/>
    </source>
</evidence>
<gene>
    <name evidence="4" type="ORF">CHK_0072</name>
</gene>
<dbReference type="GO" id="GO:0030313">
    <property type="term" value="C:cell envelope"/>
    <property type="evidence" value="ECO:0007669"/>
    <property type="project" value="UniProtKB-SubCell"/>
</dbReference>